<name>A0A0K1LTB2_9CAUD</name>
<sequence length="76" mass="8277">MVSVEDTVIQMRDYAVLAKDEEDAKDRIARGEFLTESEASTIDNVGPSRVTTIMKVEETNAGSRNGSVAEIQSDQA</sequence>
<dbReference type="Proteomes" id="UP000222075">
    <property type="component" value="Segment"/>
</dbReference>
<protein>
    <submittedName>
        <fullName evidence="1">Uncharacterized protein</fullName>
    </submittedName>
</protein>
<reference evidence="1 2" key="1">
    <citation type="journal article" date="2016" name="BMC Microbiol.">
        <title>Characterization of mycobacteria and mycobacteriophages isolated from compost at the Sao Paulo Zoo Park Foundation in Brazil and creation of the new mycobacteriophage Cluster U.</title>
        <authorList>
            <person name="Lima-Junior J.D."/>
            <person name="Viana-Niero C."/>
            <person name="Conde Oliveira D.V."/>
            <person name="Machado G.E."/>
            <person name="Rabello M.C."/>
            <person name="Martins-Junior J."/>
            <person name="Martins L.F."/>
            <person name="Digiampietri L.A."/>
            <person name="da Silva A.M."/>
            <person name="Setubal J.C."/>
            <person name="Russell D.A."/>
            <person name="Jacobs-Sera D."/>
            <person name="Pope W.H."/>
            <person name="Hatfull G.F."/>
            <person name="Leao S.C."/>
        </authorList>
    </citation>
    <scope>NUCLEOTIDE SEQUENCE [LARGE SCALE GENOMIC DNA]</scope>
</reference>
<dbReference type="EMBL" id="KR997933">
    <property type="protein sequence ID" value="AKU45375.1"/>
    <property type="molecule type" value="Genomic_DNA"/>
</dbReference>
<proteinExistence type="predicted"/>
<evidence type="ECO:0000313" key="2">
    <source>
        <dbReference type="Proteomes" id="UP000222075"/>
    </source>
</evidence>
<accession>A0A0K1LTB2</accession>
<evidence type="ECO:0000313" key="1">
    <source>
        <dbReference type="EMBL" id="AKU45375.1"/>
    </source>
</evidence>
<organism evidence="1 2">
    <name type="scientific">Mycobacterium phage Madruga</name>
    <dbReference type="NCBI Taxonomy" id="1675552"/>
    <lineage>
        <taxon>Viruses</taxon>
        <taxon>Duplodnaviria</taxon>
        <taxon>Heunggongvirae</taxon>
        <taxon>Uroviricota</taxon>
        <taxon>Caudoviricetes</taxon>
        <taxon>Patiencevirus</taxon>
        <taxon>Patiencevirus patience</taxon>
    </lineage>
</organism>
<gene>
    <name evidence="1" type="ORF">MADRUGA_86</name>
</gene>